<dbReference type="EMBL" id="JAUOPU010000051">
    <property type="protein sequence ID" value="MDO6545419.1"/>
    <property type="molecule type" value="Genomic_DNA"/>
</dbReference>
<feature type="transmembrane region" description="Helical" evidence="1">
    <location>
        <begin position="114"/>
        <end position="138"/>
    </location>
</feature>
<proteinExistence type="predicted"/>
<keyword evidence="1" id="KW-0812">Transmembrane</keyword>
<dbReference type="Proteomes" id="UP001170624">
    <property type="component" value="Unassembled WGS sequence"/>
</dbReference>
<feature type="transmembrane region" description="Helical" evidence="1">
    <location>
        <begin position="65"/>
        <end position="87"/>
    </location>
</feature>
<keyword evidence="1" id="KW-1133">Transmembrane helix</keyword>
<evidence type="ECO:0000256" key="1">
    <source>
        <dbReference type="SAM" id="Phobius"/>
    </source>
</evidence>
<gene>
    <name evidence="2" type="ORF">Q4568_23040</name>
</gene>
<evidence type="ECO:0000313" key="3">
    <source>
        <dbReference type="Proteomes" id="UP001170624"/>
    </source>
</evidence>
<dbReference type="AlphaFoldDB" id="A0AAW7YF73"/>
<keyword evidence="1" id="KW-0472">Membrane</keyword>
<evidence type="ECO:0000313" key="2">
    <source>
        <dbReference type="EMBL" id="MDO6545419.1"/>
    </source>
</evidence>
<dbReference type="RefSeq" id="WP_303502060.1">
    <property type="nucleotide sequence ID" value="NZ_JAUOPU010000051.1"/>
</dbReference>
<protein>
    <submittedName>
        <fullName evidence="2">Uncharacterized protein</fullName>
    </submittedName>
</protein>
<feature type="transmembrane region" description="Helical" evidence="1">
    <location>
        <begin position="32"/>
        <end position="53"/>
    </location>
</feature>
<organism evidence="2 3">
    <name type="scientific">Photobacterium sanguinicancri</name>
    <dbReference type="NCBI Taxonomy" id="875932"/>
    <lineage>
        <taxon>Bacteria</taxon>
        <taxon>Pseudomonadati</taxon>
        <taxon>Pseudomonadota</taxon>
        <taxon>Gammaproteobacteria</taxon>
        <taxon>Vibrionales</taxon>
        <taxon>Vibrionaceae</taxon>
        <taxon>Photobacterium</taxon>
    </lineage>
</organism>
<comment type="caution">
    <text evidence="2">The sequence shown here is derived from an EMBL/GenBank/DDBJ whole genome shotgun (WGS) entry which is preliminary data.</text>
</comment>
<reference evidence="2" key="1">
    <citation type="submission" date="2023-07" db="EMBL/GenBank/DDBJ databases">
        <title>Genome content predicts the carbon catabolic preferences of heterotrophic bacteria.</title>
        <authorList>
            <person name="Gralka M."/>
        </authorList>
    </citation>
    <scope>NUCLEOTIDE SEQUENCE</scope>
    <source>
        <strain evidence="2">G2M05</strain>
    </source>
</reference>
<accession>A0AAW7YF73</accession>
<sequence>MNVIKETKKIIRVIYWYQYTGGLHRPLNGSHFLGAIYLISMGGVFIFGIFNYLTAFQVNLVIKYYYVFIGVGFLLGFLLGFFIWRYVCLKNNGYKEGEGYFDLIPEKSRKKTGWWMNLFFSGFCFFPYISSLLLGIVVKVIK</sequence>
<name>A0AAW7YF73_9GAMM</name>